<dbReference type="EMBL" id="CP011144">
    <property type="protein sequence ID" value="AKC86340.1"/>
    <property type="molecule type" value="Genomic_DNA"/>
</dbReference>
<organism evidence="1 2">
    <name type="scientific">Pseudoxanthomonas suwonensis</name>
    <dbReference type="NCBI Taxonomy" id="314722"/>
    <lineage>
        <taxon>Bacteria</taxon>
        <taxon>Pseudomonadati</taxon>
        <taxon>Pseudomonadota</taxon>
        <taxon>Gammaproteobacteria</taxon>
        <taxon>Lysobacterales</taxon>
        <taxon>Lysobacteraceae</taxon>
        <taxon>Pseudoxanthomonas</taxon>
    </lineage>
</organism>
<sequence>MIMTPEEQLDGFIARFTPEIAGLARAALVKMRMRLLSAIQLVYDNYNALAVGFGPTQRASEAIFSLAVYPKRVNLCFLQGGRSSLKDPHGLLQGSGSTNRFVPLASAAALDKAEIDDLIAQALIAARIPLPPAGAGGLVIKSVSARQRPRRP</sequence>
<dbReference type="KEGG" id="psuw:WQ53_05695"/>
<dbReference type="PATRIC" id="fig|314722.6.peg.1205"/>
<evidence type="ECO:0000313" key="1">
    <source>
        <dbReference type="EMBL" id="AKC86340.1"/>
    </source>
</evidence>
<gene>
    <name evidence="1" type="ORF">WQ53_05695</name>
</gene>
<evidence type="ECO:0000313" key="2">
    <source>
        <dbReference type="Proteomes" id="UP000033067"/>
    </source>
</evidence>
<keyword evidence="2" id="KW-1185">Reference proteome</keyword>
<evidence type="ECO:0008006" key="3">
    <source>
        <dbReference type="Google" id="ProtNLM"/>
    </source>
</evidence>
<dbReference type="AlphaFoldDB" id="A0A0E3UMT0"/>
<protein>
    <recommendedName>
        <fullName evidence="3">YdhG-like domain-containing protein</fullName>
    </recommendedName>
</protein>
<dbReference type="Proteomes" id="UP000033067">
    <property type="component" value="Chromosome"/>
</dbReference>
<proteinExistence type="predicted"/>
<reference evidence="1 2" key="1">
    <citation type="journal article" date="2015" name="Genome Announc.">
        <title>Complete Genome Sequence of Pseudoxanthomonas suwonensis Strain J1, a Cellulose-Degrading Bacterium Isolated from Leaf- and Wood-Enriched Soil.</title>
        <authorList>
            <person name="Hou L."/>
            <person name="Jiang J."/>
            <person name="Xu Z."/>
            <person name="Zhou Y."/>
            <person name="Leung F.C."/>
        </authorList>
    </citation>
    <scope>NUCLEOTIDE SEQUENCE [LARGE SCALE GENOMIC DNA]</scope>
    <source>
        <strain evidence="1 2">J1</strain>
    </source>
</reference>
<name>A0A0E3UMT0_9GAMM</name>
<accession>A0A0E3UMT0</accession>